<evidence type="ECO:0000313" key="2">
    <source>
        <dbReference type="Proteomes" id="UP000552038"/>
    </source>
</evidence>
<dbReference type="RefSeq" id="WP_171416855.1">
    <property type="nucleotide sequence ID" value="NZ_JABFOR010000013.1"/>
</dbReference>
<name>A0AAP7A226_PAEAL</name>
<evidence type="ECO:0000313" key="1">
    <source>
        <dbReference type="EMBL" id="NOJ71387.1"/>
    </source>
</evidence>
<dbReference type="EMBL" id="JABFOR010000013">
    <property type="protein sequence ID" value="NOJ71387.1"/>
    <property type="molecule type" value="Genomic_DNA"/>
</dbReference>
<gene>
    <name evidence="1" type="ORF">HMI46_12545</name>
</gene>
<dbReference type="Proteomes" id="UP000552038">
    <property type="component" value="Unassembled WGS sequence"/>
</dbReference>
<dbReference type="AlphaFoldDB" id="A0AAP7A226"/>
<comment type="caution">
    <text evidence="1">The sequence shown here is derived from an EMBL/GenBank/DDBJ whole genome shotgun (WGS) entry which is preliminary data.</text>
</comment>
<accession>A0AAP7A226</accession>
<reference evidence="1 2" key="1">
    <citation type="submission" date="2020-05" db="EMBL/GenBank/DDBJ databases">
        <title>Whole genome sequencing and identification of novel metabolites from Paenibacillus alvei strain JR949.</title>
        <authorList>
            <person name="Rajendhran J."/>
            <person name="Sree Pranav P."/>
            <person name="Mahalakshmi B."/>
            <person name="Karthikeyan R."/>
        </authorList>
    </citation>
    <scope>NUCLEOTIDE SEQUENCE [LARGE SCALE GENOMIC DNA]</scope>
    <source>
        <strain evidence="1 2">JR949</strain>
    </source>
</reference>
<proteinExistence type="predicted"/>
<protein>
    <recommendedName>
        <fullName evidence="3">Prenyltransferase</fullName>
    </recommendedName>
</protein>
<sequence length="297" mass="33659">MLDVDSFIRAQRFVHKNARLLDRRRFEYHFNKGSKEAVILALKGFQNEDGGFGQALEPDIRCPHSQPVPTEMALSIMGEIDEYDADILAGIGRYLESISVTSTGGFPLILMSANDYPHAPWWTVSDDGCASVNPTGHILGYLMKQQAAPEIMQKGWFKQAEQFMWSQLKTAECADYHSNIQYISFLTAHPDRERAGEALHKVNEWLRQPGVIERNTKAEGYVHKVLDWAPTRASYCAQFIADNEIEEHLMALVGEQQEDGGWPIRWPAVSIAGEMEWRGSVTINRLLTLQSYGWLNT</sequence>
<evidence type="ECO:0008006" key="3">
    <source>
        <dbReference type="Google" id="ProtNLM"/>
    </source>
</evidence>
<organism evidence="1 2">
    <name type="scientific">Paenibacillus alvei</name>
    <name type="common">Bacillus alvei</name>
    <dbReference type="NCBI Taxonomy" id="44250"/>
    <lineage>
        <taxon>Bacteria</taxon>
        <taxon>Bacillati</taxon>
        <taxon>Bacillota</taxon>
        <taxon>Bacilli</taxon>
        <taxon>Bacillales</taxon>
        <taxon>Paenibacillaceae</taxon>
        <taxon>Paenibacillus</taxon>
    </lineage>
</organism>